<keyword evidence="3" id="KW-0378">Hydrolase</keyword>
<comment type="caution">
    <text evidence="5">The sequence shown here is derived from an EMBL/GenBank/DDBJ whole genome shotgun (WGS) entry which is preliminary data.</text>
</comment>
<gene>
    <name evidence="5" type="ORF">V6E02_11020</name>
</gene>
<keyword evidence="6" id="KW-1185">Reference proteome</keyword>
<organism evidence="5 6">
    <name type="scientific">Thiobacter aerophilum</name>
    <dbReference type="NCBI Taxonomy" id="3121275"/>
    <lineage>
        <taxon>Bacteria</taxon>
        <taxon>Pseudomonadati</taxon>
        <taxon>Pseudomonadota</taxon>
        <taxon>Betaproteobacteria</taxon>
        <taxon>Burkholderiales</taxon>
        <taxon>Thiobacteraceae</taxon>
        <taxon>Thiobacter</taxon>
    </lineage>
</organism>
<dbReference type="InterPro" id="IPR000760">
    <property type="entry name" value="Inositol_monophosphatase-like"/>
</dbReference>
<comment type="similarity">
    <text evidence="1">Belongs to the inositol monophosphatase superfamily.</text>
</comment>
<accession>A0ABV0EJ24</accession>
<dbReference type="CDD" id="cd01637">
    <property type="entry name" value="IMPase_like"/>
    <property type="match status" value="1"/>
</dbReference>
<evidence type="ECO:0000256" key="2">
    <source>
        <dbReference type="ARBA" id="ARBA00022723"/>
    </source>
</evidence>
<dbReference type="SUPFAM" id="SSF56655">
    <property type="entry name" value="Carbohydrate phosphatase"/>
    <property type="match status" value="1"/>
</dbReference>
<dbReference type="Pfam" id="PF00459">
    <property type="entry name" value="Inositol_P"/>
    <property type="match status" value="1"/>
</dbReference>
<reference evidence="5 6" key="1">
    <citation type="submission" date="2024-02" db="EMBL/GenBank/DDBJ databases">
        <title>New thermophilic sulfur-oxidizing bacteria from a hot springs of the Uzon caldera (Kamchatka, Russia).</title>
        <authorList>
            <person name="Dukat A.M."/>
            <person name="Elcheninov A.G."/>
            <person name="Frolov E.N."/>
        </authorList>
    </citation>
    <scope>NUCLEOTIDE SEQUENCE [LARGE SCALE GENOMIC DNA]</scope>
    <source>
        <strain evidence="5 6">AK1</strain>
    </source>
</reference>
<evidence type="ECO:0000313" key="6">
    <source>
        <dbReference type="Proteomes" id="UP001482231"/>
    </source>
</evidence>
<dbReference type="EMBL" id="JBAJEX010000010">
    <property type="protein sequence ID" value="MEO1767743.1"/>
    <property type="molecule type" value="Genomic_DNA"/>
</dbReference>
<evidence type="ECO:0000256" key="4">
    <source>
        <dbReference type="ARBA" id="ARBA00022842"/>
    </source>
</evidence>
<dbReference type="PROSITE" id="PS00630">
    <property type="entry name" value="IMP_2"/>
    <property type="match status" value="1"/>
</dbReference>
<dbReference type="PROSITE" id="PS00629">
    <property type="entry name" value="IMP_1"/>
    <property type="match status" value="1"/>
</dbReference>
<protein>
    <submittedName>
        <fullName evidence="5">Inositol monophosphatase family protein</fullName>
    </submittedName>
</protein>
<evidence type="ECO:0000256" key="3">
    <source>
        <dbReference type="ARBA" id="ARBA00022801"/>
    </source>
</evidence>
<evidence type="ECO:0000313" key="5">
    <source>
        <dbReference type="EMBL" id="MEO1767743.1"/>
    </source>
</evidence>
<dbReference type="PRINTS" id="PR00377">
    <property type="entry name" value="IMPHPHTASES"/>
</dbReference>
<dbReference type="PANTHER" id="PTHR20854:SF4">
    <property type="entry name" value="INOSITOL-1-MONOPHOSPHATASE-RELATED"/>
    <property type="match status" value="1"/>
</dbReference>
<dbReference type="InterPro" id="IPR020583">
    <property type="entry name" value="Inositol_monoP_metal-BS"/>
</dbReference>
<evidence type="ECO:0000256" key="1">
    <source>
        <dbReference type="ARBA" id="ARBA00009759"/>
    </source>
</evidence>
<dbReference type="RefSeq" id="WP_347308854.1">
    <property type="nucleotide sequence ID" value="NZ_JBAJEX010000010.1"/>
</dbReference>
<keyword evidence="4" id="KW-0460">Magnesium</keyword>
<sequence>MLDAIIHATKQVAQHEIVPRYLRVAHEHKVDGSLCTIADTEAQAALGRALRDIADCPVLGEEMGSEEQQRLWQAGRQGLWVIDPIDGTSNFVNGLPYFAVSIGFLREGRPELGVIYAPELDEMFWAERGRGAFLNGEALPIKERPPTNLGAALAGVDLKRLDRKLAAELAARPPYRSQRNFGSSALDWCFVAAGRFDVYLHGGQKLWDYAAGALILEEAGGRIATLEVDDFWSANPWKRSVIAAWHGPTFEAWRAWVRQPR</sequence>
<dbReference type="Proteomes" id="UP001482231">
    <property type="component" value="Unassembled WGS sequence"/>
</dbReference>
<keyword evidence="2" id="KW-0479">Metal-binding</keyword>
<dbReference type="InterPro" id="IPR020550">
    <property type="entry name" value="Inositol_monophosphatase_CS"/>
</dbReference>
<dbReference type="Gene3D" id="3.30.540.10">
    <property type="entry name" value="Fructose-1,6-Bisphosphatase, subunit A, domain 1"/>
    <property type="match status" value="1"/>
</dbReference>
<dbReference type="PANTHER" id="PTHR20854">
    <property type="entry name" value="INOSITOL MONOPHOSPHATASE"/>
    <property type="match status" value="1"/>
</dbReference>
<name>A0ABV0EJ24_9BURK</name>
<proteinExistence type="inferred from homology"/>
<dbReference type="Gene3D" id="3.40.190.80">
    <property type="match status" value="1"/>
</dbReference>